<comment type="caution">
    <text evidence="2">The sequence shown here is derived from an EMBL/GenBank/DDBJ whole genome shotgun (WGS) entry which is preliminary data.</text>
</comment>
<evidence type="ECO:0000313" key="3">
    <source>
        <dbReference type="Proteomes" id="UP000835052"/>
    </source>
</evidence>
<evidence type="ECO:0000313" key="2">
    <source>
        <dbReference type="EMBL" id="CAD6189955.1"/>
    </source>
</evidence>
<reference evidence="2" key="1">
    <citation type="submission" date="2020-10" db="EMBL/GenBank/DDBJ databases">
        <authorList>
            <person name="Kikuchi T."/>
        </authorList>
    </citation>
    <scope>NUCLEOTIDE SEQUENCE</scope>
    <source>
        <strain evidence="2">NKZ352</strain>
    </source>
</reference>
<keyword evidence="1" id="KW-1133">Transmembrane helix</keyword>
<keyword evidence="3" id="KW-1185">Reference proteome</keyword>
<keyword evidence="1" id="KW-0472">Membrane</keyword>
<dbReference type="Proteomes" id="UP000835052">
    <property type="component" value="Unassembled WGS sequence"/>
</dbReference>
<gene>
    <name evidence="2" type="ORF">CAUJ_LOCUS5874</name>
</gene>
<name>A0A8S1H354_9PELO</name>
<accession>A0A8S1H354</accession>
<dbReference type="AlphaFoldDB" id="A0A8S1H354"/>
<organism evidence="2 3">
    <name type="scientific">Caenorhabditis auriculariae</name>
    <dbReference type="NCBI Taxonomy" id="2777116"/>
    <lineage>
        <taxon>Eukaryota</taxon>
        <taxon>Metazoa</taxon>
        <taxon>Ecdysozoa</taxon>
        <taxon>Nematoda</taxon>
        <taxon>Chromadorea</taxon>
        <taxon>Rhabditida</taxon>
        <taxon>Rhabditina</taxon>
        <taxon>Rhabditomorpha</taxon>
        <taxon>Rhabditoidea</taxon>
        <taxon>Rhabditidae</taxon>
        <taxon>Peloderinae</taxon>
        <taxon>Caenorhabditis</taxon>
    </lineage>
</organism>
<protein>
    <submittedName>
        <fullName evidence="2">Uncharacterized protein</fullName>
    </submittedName>
</protein>
<feature type="transmembrane region" description="Helical" evidence="1">
    <location>
        <begin position="64"/>
        <end position="86"/>
    </location>
</feature>
<proteinExistence type="predicted"/>
<dbReference type="EMBL" id="CAJGYM010000013">
    <property type="protein sequence ID" value="CAD6189955.1"/>
    <property type="molecule type" value="Genomic_DNA"/>
</dbReference>
<evidence type="ECO:0000256" key="1">
    <source>
        <dbReference type="SAM" id="Phobius"/>
    </source>
</evidence>
<sequence length="144" mass="15895">MSEAKPLLQRWFFNASALGHASNDYASSSSLLFGGNQTSLLFDLFGQAMERPPGDTRTLLQNLYYFYMPFCVFVGLTGNTMVWILIRSASSSVQSSSKSTALGMALKAAKQLRPTKCDLRARAPKNARMSVRDPLSHSKRDHGV</sequence>
<keyword evidence="1" id="KW-0812">Transmembrane</keyword>